<protein>
    <submittedName>
        <fullName evidence="1">Uncharacterized protein</fullName>
    </submittedName>
</protein>
<sequence>MKTRIAFALCLGVCSMSVLLPLGIFYIQDSVAVDKDIVWQSSTEDIAKNYPVVSRVYANFYQGNETMMDNESFHLSDMSAYTEKQQSQLTEVKKKYSRELNQLLAQGIFPYELLDLKKGEPFSVEFGTLSHMSEKSGAWQLNQVYRLNTANDNIGDFTLDKQTEKILNLEFYKYEVKQYSEQERKEFAWNMIQYLGLDSLKDWTYTRYGYESYQAKVQVYCEVENLGDSSRFTMGITPLGQHTSTTLYNYIQH</sequence>
<name>A0A099I4I4_CLOIN</name>
<dbReference type="EMBL" id="JQIF01000051">
    <property type="protein sequence ID" value="KGJ52854.1"/>
    <property type="molecule type" value="Genomic_DNA"/>
</dbReference>
<organism evidence="1 2">
    <name type="scientific">Clostridium innocuum</name>
    <dbReference type="NCBI Taxonomy" id="1522"/>
    <lineage>
        <taxon>Bacteria</taxon>
        <taxon>Bacillati</taxon>
        <taxon>Bacillota</taxon>
        <taxon>Clostridia</taxon>
        <taxon>Eubacteriales</taxon>
        <taxon>Clostridiaceae</taxon>
        <taxon>Clostridium</taxon>
    </lineage>
</organism>
<proteinExistence type="predicted"/>
<evidence type="ECO:0000313" key="1">
    <source>
        <dbReference type="EMBL" id="KGJ52854.1"/>
    </source>
</evidence>
<accession>A0A099I4I4</accession>
<dbReference type="Proteomes" id="UP000030008">
    <property type="component" value="Unassembled WGS sequence"/>
</dbReference>
<reference evidence="1 2" key="1">
    <citation type="submission" date="2014-08" db="EMBL/GenBank/DDBJ databases">
        <title>Clostridium innocuum, an unnegligible vancomycin-resistant pathogen causing extra-intestinal infections.</title>
        <authorList>
            <person name="Feng Y."/>
            <person name="Chiu C.-H."/>
        </authorList>
    </citation>
    <scope>NUCLEOTIDE SEQUENCE [LARGE SCALE GENOMIC DNA]</scope>
    <source>
        <strain evidence="1 2">AN88</strain>
    </source>
</reference>
<comment type="caution">
    <text evidence="1">The sequence shown here is derived from an EMBL/GenBank/DDBJ whole genome shotgun (WGS) entry which is preliminary data.</text>
</comment>
<dbReference type="AlphaFoldDB" id="A0A099I4I4"/>
<gene>
    <name evidence="1" type="ORF">CIAN88_12345</name>
</gene>
<dbReference type="RefSeq" id="WP_044905720.1">
    <property type="nucleotide sequence ID" value="NZ_JQIF01000051.1"/>
</dbReference>
<evidence type="ECO:0000313" key="2">
    <source>
        <dbReference type="Proteomes" id="UP000030008"/>
    </source>
</evidence>